<sequence>MENDAGQVVDLYVPRKCAATNQLLTAKDHASVQINIADVDEEGRMIPGQVHSYALCGSVRQYGESDESVNRLAQRDGIVKGVFSYAQ</sequence>
<reference evidence="5 6" key="2">
    <citation type="journal article" date="2012" name="Open Biol.">
        <title>Characteristics of nucleosomes and linker DNA regions on the genome of the basidiomycete Mixia osmundae revealed by mono- and dinucleosome mapping.</title>
        <authorList>
            <person name="Nishida H."/>
            <person name="Kondo S."/>
            <person name="Matsumoto T."/>
            <person name="Suzuki Y."/>
            <person name="Yoshikawa H."/>
            <person name="Taylor T.D."/>
            <person name="Sugiyama J."/>
        </authorList>
    </citation>
    <scope>NUCLEOTIDE SEQUENCE [LARGE SCALE GENOMIC DNA]</scope>
    <source>
        <strain evidence="6">CBS 9802 / IAM 14324 / JCM 22182 / KY 12970</strain>
    </source>
</reference>
<comment type="caution">
    <text evidence="5">The sequence shown here is derived from an EMBL/GenBank/DDBJ whole genome shotgun (WGS) entry which is preliminary data.</text>
</comment>
<protein>
    <recommendedName>
        <fullName evidence="4">40S ribosomal protein S21</fullName>
    </recommendedName>
</protein>
<dbReference type="GO" id="GO:1990904">
    <property type="term" value="C:ribonucleoprotein complex"/>
    <property type="evidence" value="ECO:0007669"/>
    <property type="project" value="UniProtKB-KW"/>
</dbReference>
<dbReference type="FunCoup" id="G7DSG2">
    <property type="interactions" value="347"/>
</dbReference>
<dbReference type="InterPro" id="IPR038579">
    <property type="entry name" value="Ribosomal_eS21_sf"/>
</dbReference>
<keyword evidence="6" id="KW-1185">Reference proteome</keyword>
<organism evidence="5 6">
    <name type="scientific">Mixia osmundae (strain CBS 9802 / IAM 14324 / JCM 22182 / KY 12970)</name>
    <dbReference type="NCBI Taxonomy" id="764103"/>
    <lineage>
        <taxon>Eukaryota</taxon>
        <taxon>Fungi</taxon>
        <taxon>Dikarya</taxon>
        <taxon>Basidiomycota</taxon>
        <taxon>Pucciniomycotina</taxon>
        <taxon>Mixiomycetes</taxon>
        <taxon>Mixiales</taxon>
        <taxon>Mixiaceae</taxon>
        <taxon>Mixia</taxon>
    </lineage>
</organism>
<dbReference type="GO" id="GO:0003735">
    <property type="term" value="F:structural constituent of ribosome"/>
    <property type="evidence" value="ECO:0007669"/>
    <property type="project" value="InterPro"/>
</dbReference>
<dbReference type="FunFam" id="3.30.1230.20:FF:000001">
    <property type="entry name" value="40S ribosomal protein S21"/>
    <property type="match status" value="1"/>
</dbReference>
<evidence type="ECO:0000256" key="3">
    <source>
        <dbReference type="ARBA" id="ARBA00023274"/>
    </source>
</evidence>
<reference evidence="5 6" key="1">
    <citation type="journal article" date="2011" name="J. Gen. Appl. Microbiol.">
        <title>Draft genome sequencing of the enigmatic basidiomycete Mixia osmundae.</title>
        <authorList>
            <person name="Nishida H."/>
            <person name="Nagatsuka Y."/>
            <person name="Sugiyama J."/>
        </authorList>
    </citation>
    <scope>NUCLEOTIDE SEQUENCE [LARGE SCALE GENOMIC DNA]</scope>
    <source>
        <strain evidence="6">CBS 9802 / IAM 14324 / JCM 22182 / KY 12970</strain>
    </source>
</reference>
<dbReference type="Gene3D" id="3.30.1230.20">
    <property type="match status" value="1"/>
</dbReference>
<keyword evidence="4" id="KW-0963">Cytoplasm</keyword>
<dbReference type="HOGENOM" id="CLU_167122_2_0_1"/>
<dbReference type="AlphaFoldDB" id="G7DSG2"/>
<comment type="subunit">
    <text evidence="4">Component of the small ribosomal subunit.</text>
</comment>
<dbReference type="RefSeq" id="XP_014566569.1">
    <property type="nucleotide sequence ID" value="XM_014711083.1"/>
</dbReference>
<dbReference type="PIRSF" id="PIRSF002148">
    <property type="entry name" value="Ribosomal_S21e"/>
    <property type="match status" value="1"/>
</dbReference>
<accession>G7DSG2</accession>
<dbReference type="Proteomes" id="UP000009131">
    <property type="component" value="Unassembled WGS sequence"/>
</dbReference>
<dbReference type="eggNOG" id="KOG3486">
    <property type="taxonomic scope" value="Eukaryota"/>
</dbReference>
<keyword evidence="2 4" id="KW-0689">Ribosomal protein</keyword>
<dbReference type="InParanoid" id="G7DSG2"/>
<comment type="similarity">
    <text evidence="1 4">Belongs to the eukaryotic ribosomal protein eS21 family.</text>
</comment>
<gene>
    <name evidence="5" type="primary">Mo00163</name>
    <name evidence="5" type="ORF">E5Q_00163</name>
</gene>
<dbReference type="OrthoDB" id="278325at2759"/>
<dbReference type="EMBL" id="BABT02000007">
    <property type="protein sequence ID" value="GAA93522.1"/>
    <property type="molecule type" value="Genomic_DNA"/>
</dbReference>
<evidence type="ECO:0000313" key="5">
    <source>
        <dbReference type="EMBL" id="GAA93522.1"/>
    </source>
</evidence>
<dbReference type="GO" id="GO:0006364">
    <property type="term" value="P:rRNA processing"/>
    <property type="evidence" value="ECO:0007669"/>
    <property type="project" value="UniProtKB-KW"/>
</dbReference>
<dbReference type="GO" id="GO:0006412">
    <property type="term" value="P:translation"/>
    <property type="evidence" value="ECO:0007669"/>
    <property type="project" value="InterPro"/>
</dbReference>
<evidence type="ECO:0000256" key="4">
    <source>
        <dbReference type="PIRNR" id="PIRNR002148"/>
    </source>
</evidence>
<dbReference type="GO" id="GO:0042274">
    <property type="term" value="P:ribosomal small subunit biogenesis"/>
    <property type="evidence" value="ECO:0007669"/>
    <property type="project" value="UniProtKB-ARBA"/>
</dbReference>
<dbReference type="STRING" id="764103.G7DSG2"/>
<dbReference type="Pfam" id="PF01249">
    <property type="entry name" value="Ribosomal_S21e"/>
    <property type="match status" value="1"/>
</dbReference>
<comment type="subcellular location">
    <subcellularLocation>
        <location evidence="4">Cytoplasm</location>
    </subcellularLocation>
</comment>
<dbReference type="OMA" id="GESDACM"/>
<evidence type="ECO:0000256" key="2">
    <source>
        <dbReference type="ARBA" id="ARBA00022980"/>
    </source>
</evidence>
<proteinExistence type="inferred from homology"/>
<evidence type="ECO:0000313" key="6">
    <source>
        <dbReference type="Proteomes" id="UP000009131"/>
    </source>
</evidence>
<comment type="function">
    <text evidence="4">Required for the processing of the 20S rRNA-precursor to mature 18S rRNA in a late step of the maturation of 40S ribosomal subunits. Has a physiological role leading to 18S rRNA stability.</text>
</comment>
<keyword evidence="3 4" id="KW-0687">Ribonucleoprotein</keyword>
<dbReference type="GO" id="GO:0022626">
    <property type="term" value="C:cytosolic ribosome"/>
    <property type="evidence" value="ECO:0007669"/>
    <property type="project" value="UniProtKB-ARBA"/>
</dbReference>
<evidence type="ECO:0000256" key="1">
    <source>
        <dbReference type="ARBA" id="ARBA00010228"/>
    </source>
</evidence>
<dbReference type="InterPro" id="IPR001931">
    <property type="entry name" value="Ribosomal_eS21"/>
</dbReference>
<dbReference type="PANTHER" id="PTHR10442">
    <property type="entry name" value="40S RIBOSOMAL PROTEIN S21"/>
    <property type="match status" value="1"/>
</dbReference>
<name>G7DSG2_MIXOS</name>
<keyword evidence="4" id="KW-0698">rRNA processing</keyword>